<reference evidence="2 3" key="1">
    <citation type="submission" date="2019-03" db="EMBL/GenBank/DDBJ databases">
        <title>Genomic Encyclopedia of Type Strains, Phase IV (KMG-IV): sequencing the most valuable type-strain genomes for metagenomic binning, comparative biology and taxonomic classification.</title>
        <authorList>
            <person name="Goeker M."/>
        </authorList>
    </citation>
    <scope>NUCLEOTIDE SEQUENCE [LARGE SCALE GENOMIC DNA]</scope>
    <source>
        <strain evidence="2 3">DSM 25082</strain>
    </source>
</reference>
<keyword evidence="3" id="KW-1185">Reference proteome</keyword>
<evidence type="ECO:0000313" key="2">
    <source>
        <dbReference type="EMBL" id="TDP06542.1"/>
    </source>
</evidence>
<dbReference type="PANTHER" id="PTHR12526">
    <property type="entry name" value="GLYCOSYLTRANSFERASE"/>
    <property type="match status" value="1"/>
</dbReference>
<dbReference type="Gene3D" id="3.40.50.2000">
    <property type="entry name" value="Glycogen Phosphorylase B"/>
    <property type="match status" value="2"/>
</dbReference>
<sequence>MKVALLCSGLGTIARGHEVFARSLFELLDGHVDMTLFKGAGEPRERELVAPCLPRNSPLLQHIHIAGQTRWADSMREQERCRIEHETFAYAALPALLAGDYDIIHCLEQEVCTLIHANRHLFRRLPRIVFSNGGAIPAADLPPCDFVQEHTPHNHRFSAKHKAFMIPHGVDLERFRPGLPSSFRERHQIPADAEVVVSVGTIGINHKRMDHVIRELAPLKDRYFLVVAGQESAETPGIKALGRELLGDRVLFTTVEHAALPELLAAADVFVLGSLFETFGIAYIEAMAMGLPVVCTEHPNQQQIVQQGVFIDMARGGVLTRVLRDTDKQTWQRIGKAGRLVAEQQYGLPVLRQLYVQHYQRIANTPVELPTPGAWQRVRQHGLNLWKSARDAVRGRAH</sequence>
<dbReference type="PANTHER" id="PTHR12526:SF635">
    <property type="entry name" value="GLYCOSYL TRANSFERASE GROUP 1"/>
    <property type="match status" value="1"/>
</dbReference>
<gene>
    <name evidence="2" type="ORF">DFR39_10810</name>
</gene>
<dbReference type="SUPFAM" id="SSF53756">
    <property type="entry name" value="UDP-Glycosyltransferase/glycogen phosphorylase"/>
    <property type="match status" value="1"/>
</dbReference>
<dbReference type="GO" id="GO:0016757">
    <property type="term" value="F:glycosyltransferase activity"/>
    <property type="evidence" value="ECO:0007669"/>
    <property type="project" value="InterPro"/>
</dbReference>
<comment type="caution">
    <text evidence="2">The sequence shown here is derived from an EMBL/GenBank/DDBJ whole genome shotgun (WGS) entry which is preliminary data.</text>
</comment>
<dbReference type="Pfam" id="PF00534">
    <property type="entry name" value="Glycos_transf_1"/>
    <property type="match status" value="1"/>
</dbReference>
<accession>A0A4R6MVP7</accession>
<feature type="domain" description="Glycosyl transferase family 1" evidence="1">
    <location>
        <begin position="183"/>
        <end position="309"/>
    </location>
</feature>
<keyword evidence="2" id="KW-0808">Transferase</keyword>
<organism evidence="2 3">
    <name type="scientific">Roseateles asaccharophilus</name>
    <dbReference type="NCBI Taxonomy" id="582607"/>
    <lineage>
        <taxon>Bacteria</taxon>
        <taxon>Pseudomonadati</taxon>
        <taxon>Pseudomonadota</taxon>
        <taxon>Betaproteobacteria</taxon>
        <taxon>Burkholderiales</taxon>
        <taxon>Sphaerotilaceae</taxon>
        <taxon>Roseateles</taxon>
    </lineage>
</organism>
<dbReference type="AlphaFoldDB" id="A0A4R6MVP7"/>
<dbReference type="InterPro" id="IPR001296">
    <property type="entry name" value="Glyco_trans_1"/>
</dbReference>
<dbReference type="OrthoDB" id="9775208at2"/>
<protein>
    <submittedName>
        <fullName evidence="2">Glycosyltransferase involved in cell wall biosynthesis</fullName>
    </submittedName>
</protein>
<evidence type="ECO:0000313" key="3">
    <source>
        <dbReference type="Proteomes" id="UP000295357"/>
    </source>
</evidence>
<dbReference type="CDD" id="cd03801">
    <property type="entry name" value="GT4_PimA-like"/>
    <property type="match status" value="1"/>
</dbReference>
<evidence type="ECO:0000259" key="1">
    <source>
        <dbReference type="Pfam" id="PF00534"/>
    </source>
</evidence>
<dbReference type="EMBL" id="SNXE01000008">
    <property type="protein sequence ID" value="TDP06542.1"/>
    <property type="molecule type" value="Genomic_DNA"/>
</dbReference>
<proteinExistence type="predicted"/>
<dbReference type="RefSeq" id="WP_133604614.1">
    <property type="nucleotide sequence ID" value="NZ_JAUFPJ010000009.1"/>
</dbReference>
<dbReference type="Proteomes" id="UP000295357">
    <property type="component" value="Unassembled WGS sequence"/>
</dbReference>
<name>A0A4R6MVP7_9BURK</name>